<feature type="region of interest" description="Disordered" evidence="1">
    <location>
        <begin position="1"/>
        <end position="28"/>
    </location>
</feature>
<protein>
    <submittedName>
        <fullName evidence="2">Uncharacterized protein</fullName>
    </submittedName>
</protein>
<dbReference type="HOGENOM" id="CLU_3279408_0_0_1"/>
<dbReference type="RefSeq" id="XP_008730477.1">
    <property type="nucleotide sequence ID" value="XM_008732255.1"/>
</dbReference>
<dbReference type="VEuPathDB" id="FungiDB:G647_07943"/>
<evidence type="ECO:0000313" key="3">
    <source>
        <dbReference type="Proteomes" id="UP000030678"/>
    </source>
</evidence>
<organism evidence="2 3">
    <name type="scientific">Cladophialophora carrionii CBS 160.54</name>
    <dbReference type="NCBI Taxonomy" id="1279043"/>
    <lineage>
        <taxon>Eukaryota</taxon>
        <taxon>Fungi</taxon>
        <taxon>Dikarya</taxon>
        <taxon>Ascomycota</taxon>
        <taxon>Pezizomycotina</taxon>
        <taxon>Eurotiomycetes</taxon>
        <taxon>Chaetothyriomycetidae</taxon>
        <taxon>Chaetothyriales</taxon>
        <taxon>Herpotrichiellaceae</taxon>
        <taxon>Cladophialophora</taxon>
    </lineage>
</organism>
<proteinExistence type="predicted"/>
<gene>
    <name evidence="2" type="ORF">G647_07943</name>
</gene>
<dbReference type="AlphaFoldDB" id="V9D4K7"/>
<sequence>MSTSLSLQRSSGRTTKRRRSKLYPGTQSTGFAMTIRAATGR</sequence>
<evidence type="ECO:0000313" key="2">
    <source>
        <dbReference type="EMBL" id="ETI21596.1"/>
    </source>
</evidence>
<name>V9D4K7_9EURO</name>
<reference evidence="2 3" key="1">
    <citation type="submission" date="2013-03" db="EMBL/GenBank/DDBJ databases">
        <title>The Genome Sequence of Cladophialophora carrionii CBS 160.54.</title>
        <authorList>
            <consortium name="The Broad Institute Genomics Platform"/>
            <person name="Cuomo C."/>
            <person name="de Hoog S."/>
            <person name="Gorbushina A."/>
            <person name="Walker B."/>
            <person name="Young S.K."/>
            <person name="Zeng Q."/>
            <person name="Gargeya S."/>
            <person name="Fitzgerald M."/>
            <person name="Haas B."/>
            <person name="Abouelleil A."/>
            <person name="Allen A.W."/>
            <person name="Alvarado L."/>
            <person name="Arachchi H.M."/>
            <person name="Berlin A.M."/>
            <person name="Chapman S.B."/>
            <person name="Gainer-Dewar J."/>
            <person name="Goldberg J."/>
            <person name="Griggs A."/>
            <person name="Gujja S."/>
            <person name="Hansen M."/>
            <person name="Howarth C."/>
            <person name="Imamovic A."/>
            <person name="Ireland A."/>
            <person name="Larimer J."/>
            <person name="McCowan C."/>
            <person name="Murphy C."/>
            <person name="Pearson M."/>
            <person name="Poon T.W."/>
            <person name="Priest M."/>
            <person name="Roberts A."/>
            <person name="Saif S."/>
            <person name="Shea T."/>
            <person name="Sisk P."/>
            <person name="Sykes S."/>
            <person name="Wortman J."/>
            <person name="Nusbaum C."/>
            <person name="Birren B."/>
        </authorList>
    </citation>
    <scope>NUCLEOTIDE SEQUENCE [LARGE SCALE GENOMIC DNA]</scope>
    <source>
        <strain evidence="2 3">CBS 160.54</strain>
    </source>
</reference>
<accession>V9D4K7</accession>
<dbReference type="Proteomes" id="UP000030678">
    <property type="component" value="Unassembled WGS sequence"/>
</dbReference>
<dbReference type="GeneID" id="19986436"/>
<dbReference type="EMBL" id="KB822707">
    <property type="protein sequence ID" value="ETI21596.1"/>
    <property type="molecule type" value="Genomic_DNA"/>
</dbReference>
<evidence type="ECO:0000256" key="1">
    <source>
        <dbReference type="SAM" id="MobiDB-lite"/>
    </source>
</evidence>